<evidence type="ECO:0000259" key="9">
    <source>
        <dbReference type="Pfam" id="PF02384"/>
    </source>
</evidence>
<dbReference type="REBASE" id="310584">
    <property type="entry name" value="M.TspA32ORF9480P"/>
</dbReference>
<sequence>MSETYSTQYIVQRLWNYCNILRDEGLSYGDYLEQLTYLLFLKMAHERTQPPYNQPARIPEELSWASLLKLNGEALEAHYRRILSELGQRNGMLGIIFRKAQNKIQDPAKLRRLIVDLIDREQWTALSADVKGDAYEGLLQKNAEDIKGGAGQYFTPRPLISAIVDVMQPKPGQRICDPACGTGGFLLAAHDYIVKHYSRQMDRDQKRFLKHEALHGWEIVDAAARLCVMNLFLHGIGDDESDHCPIRVADSLRSHPGEYFDMVLTNPPFGRKSSITYITEKGREEREASVIVRDDFIASTSNKQLNFLQHVKSLLKIHGQAAIVVPDNVLFEGGAGEIIRRDLLDTCDVHTLLRLPTGIFYAQGVKANVLFFDRKPASARPWTERLWIYDLRTNQHFTLRSKPLTRAHLDDFVACYKPGKRHERQESERFRSFSYEELIKRDKVNLDIFWLRDRSLENASALPPPDEIIGDIVEDLQAALEQLNAIIEDLNGNGNDNGNGKKKAEAALKAEEGEPPAPAEE</sequence>
<dbReference type="GO" id="GO:0008170">
    <property type="term" value="F:N-methyltransferase activity"/>
    <property type="evidence" value="ECO:0007669"/>
    <property type="project" value="InterPro"/>
</dbReference>
<dbReference type="SUPFAM" id="SSF53335">
    <property type="entry name" value="S-adenosyl-L-methionine-dependent methyltransferases"/>
    <property type="match status" value="1"/>
</dbReference>
<feature type="compositionally biased region" description="Basic and acidic residues" evidence="8">
    <location>
        <begin position="502"/>
        <end position="512"/>
    </location>
</feature>
<dbReference type="InterPro" id="IPR003356">
    <property type="entry name" value="DNA_methylase_A-5"/>
</dbReference>
<dbReference type="InterPro" id="IPR022749">
    <property type="entry name" value="D12N6_MeTrfase_N"/>
</dbReference>
<evidence type="ECO:0000256" key="5">
    <source>
        <dbReference type="ARBA" id="ARBA00022691"/>
    </source>
</evidence>
<dbReference type="Gene3D" id="1.20.1260.30">
    <property type="match status" value="1"/>
</dbReference>
<dbReference type="InterPro" id="IPR051537">
    <property type="entry name" value="DNA_Adenine_Mtase"/>
</dbReference>
<feature type="domain" description="N6 adenine-specific DNA methyltransferase N-terminal" evidence="10">
    <location>
        <begin position="11"/>
        <end position="115"/>
    </location>
</feature>
<proteinExistence type="inferred from homology"/>
<dbReference type="InterPro" id="IPR038333">
    <property type="entry name" value="T1MK-like_N_sf"/>
</dbReference>
<dbReference type="EMBL" id="AP019377">
    <property type="protein sequence ID" value="BBH92749.1"/>
    <property type="molecule type" value="Genomic_DNA"/>
</dbReference>
<evidence type="ECO:0000256" key="3">
    <source>
        <dbReference type="ARBA" id="ARBA00022603"/>
    </source>
</evidence>
<dbReference type="Pfam" id="PF02384">
    <property type="entry name" value="N6_Mtase"/>
    <property type="match status" value="1"/>
</dbReference>
<keyword evidence="5" id="KW-0949">S-adenosyl-L-methionine</keyword>
<keyword evidence="4 11" id="KW-0808">Transferase</keyword>
<comment type="catalytic activity">
    <reaction evidence="7">
        <text>a 2'-deoxyadenosine in DNA + S-adenosyl-L-methionine = an N(6)-methyl-2'-deoxyadenosine in DNA + S-adenosyl-L-homocysteine + H(+)</text>
        <dbReference type="Rhea" id="RHEA:15197"/>
        <dbReference type="Rhea" id="RHEA-COMP:12418"/>
        <dbReference type="Rhea" id="RHEA-COMP:12419"/>
        <dbReference type="ChEBI" id="CHEBI:15378"/>
        <dbReference type="ChEBI" id="CHEBI:57856"/>
        <dbReference type="ChEBI" id="CHEBI:59789"/>
        <dbReference type="ChEBI" id="CHEBI:90615"/>
        <dbReference type="ChEBI" id="CHEBI:90616"/>
        <dbReference type="EC" id="2.1.1.72"/>
    </reaction>
</comment>
<dbReference type="AlphaFoldDB" id="A0A455T072"/>
<evidence type="ECO:0000256" key="6">
    <source>
        <dbReference type="ARBA" id="ARBA00022747"/>
    </source>
</evidence>
<reference evidence="11" key="1">
    <citation type="submission" date="2018-12" db="EMBL/GenBank/DDBJ databases">
        <title>Novel natural products biosynthetic potential of the class Ktedonobacteria.</title>
        <authorList>
            <person name="Zheng Y."/>
            <person name="Saitou A."/>
            <person name="Wang C.M."/>
            <person name="Toyoda A."/>
            <person name="Minakuchi Y."/>
            <person name="Sekiguchi Y."/>
            <person name="Ueda K."/>
            <person name="Takano H."/>
            <person name="Sakai Y."/>
            <person name="Yokota A."/>
            <person name="Yabe S."/>
        </authorList>
    </citation>
    <scope>NUCLEOTIDE SEQUENCE</scope>
    <source>
        <strain evidence="11">A3-2</strain>
    </source>
</reference>
<organism evidence="11">
    <name type="scientific">Thermogemmatispora argillosa</name>
    <dbReference type="NCBI Taxonomy" id="2045280"/>
    <lineage>
        <taxon>Bacteria</taxon>
        <taxon>Bacillati</taxon>
        <taxon>Chloroflexota</taxon>
        <taxon>Ktedonobacteria</taxon>
        <taxon>Thermogemmatisporales</taxon>
        <taxon>Thermogemmatisporaceae</taxon>
        <taxon>Thermogemmatispora</taxon>
    </lineage>
</organism>
<dbReference type="GO" id="GO:0009307">
    <property type="term" value="P:DNA restriction-modification system"/>
    <property type="evidence" value="ECO:0007669"/>
    <property type="project" value="UniProtKB-KW"/>
</dbReference>
<keyword evidence="6" id="KW-0680">Restriction system</keyword>
<dbReference type="PANTHER" id="PTHR42933">
    <property type="entry name" value="SLR6095 PROTEIN"/>
    <property type="match status" value="1"/>
</dbReference>
<accession>A0A455T072</accession>
<evidence type="ECO:0000256" key="7">
    <source>
        <dbReference type="ARBA" id="ARBA00047942"/>
    </source>
</evidence>
<dbReference type="GO" id="GO:0009007">
    <property type="term" value="F:site-specific DNA-methyltransferase (adenine-specific) activity"/>
    <property type="evidence" value="ECO:0007669"/>
    <property type="project" value="UniProtKB-EC"/>
</dbReference>
<feature type="domain" description="DNA methylase adenine-specific" evidence="9">
    <location>
        <begin position="128"/>
        <end position="447"/>
    </location>
</feature>
<feature type="region of interest" description="Disordered" evidence="8">
    <location>
        <begin position="490"/>
        <end position="521"/>
    </location>
</feature>
<dbReference type="Pfam" id="PF12161">
    <property type="entry name" value="HsdM_N"/>
    <property type="match status" value="1"/>
</dbReference>
<dbReference type="PRINTS" id="PR00507">
    <property type="entry name" value="N12N6MTFRASE"/>
</dbReference>
<evidence type="ECO:0000313" key="11">
    <source>
        <dbReference type="EMBL" id="BBH92749.1"/>
    </source>
</evidence>
<evidence type="ECO:0000256" key="8">
    <source>
        <dbReference type="SAM" id="MobiDB-lite"/>
    </source>
</evidence>
<dbReference type="InterPro" id="IPR029063">
    <property type="entry name" value="SAM-dependent_MTases_sf"/>
</dbReference>
<name>A0A455T072_9CHLR</name>
<evidence type="ECO:0000256" key="1">
    <source>
        <dbReference type="ARBA" id="ARBA00006594"/>
    </source>
</evidence>
<evidence type="ECO:0000259" key="10">
    <source>
        <dbReference type="Pfam" id="PF12161"/>
    </source>
</evidence>
<dbReference type="InterPro" id="IPR002052">
    <property type="entry name" value="DNA_methylase_N6_adenine_CS"/>
</dbReference>
<dbReference type="PANTHER" id="PTHR42933:SF4">
    <property type="entry name" value="TYPE I RESTRICTION ENZYME ECOKI METHYLASE SUBUNIT"/>
    <property type="match status" value="1"/>
</dbReference>
<protein>
    <recommendedName>
        <fullName evidence="2">site-specific DNA-methyltransferase (adenine-specific)</fullName>
        <ecNumber evidence="2">2.1.1.72</ecNumber>
    </recommendedName>
</protein>
<dbReference type="GO" id="GO:0032259">
    <property type="term" value="P:methylation"/>
    <property type="evidence" value="ECO:0007669"/>
    <property type="project" value="UniProtKB-KW"/>
</dbReference>
<dbReference type="EC" id="2.1.1.72" evidence="2"/>
<dbReference type="Gene3D" id="3.40.50.150">
    <property type="entry name" value="Vaccinia Virus protein VP39"/>
    <property type="match status" value="1"/>
</dbReference>
<keyword evidence="3 11" id="KW-0489">Methyltransferase</keyword>
<evidence type="ECO:0000256" key="4">
    <source>
        <dbReference type="ARBA" id="ARBA00022679"/>
    </source>
</evidence>
<evidence type="ECO:0000256" key="2">
    <source>
        <dbReference type="ARBA" id="ARBA00011900"/>
    </source>
</evidence>
<dbReference type="GO" id="GO:0003677">
    <property type="term" value="F:DNA binding"/>
    <property type="evidence" value="ECO:0007669"/>
    <property type="project" value="InterPro"/>
</dbReference>
<gene>
    <name evidence="11" type="ORF">KTA_09480</name>
</gene>
<comment type="similarity">
    <text evidence="1">Belongs to the N(4)/N(6)-methyltransferase family.</text>
</comment>
<dbReference type="PROSITE" id="PS00092">
    <property type="entry name" value="N6_MTASE"/>
    <property type="match status" value="1"/>
</dbReference>